<sequence>MATLFKFRCFLPPLLPHNLFLFTQQQQSQLQCDGLIHDHRHLPSRERSLVCACSVRMPRKKVKSNEELCNDIREFLSAVGLPEDHVPTTKELADNGRSDLANVVRRRGYKRIRELLVNSPSVDVDGSSEFQSSDKEGNSIHELACLGTDRVFSPTTAFSVNGKAPTSTSVTLIGVNQAIRNDDACTKSHTLSDLEKDFIVQTDRKEKHIEINDLELMMQQKELELIRLQELIQKETRTLSDLQRNAETEITKAQNLLAEKDAELFAAEESLTGLVQVTIQYHGVGQSVEVSGSFNGWHHKIVMDPKLSSDENITESSKIMLDGEPSSSDENIAESSKIMTDPEPSSDKNINESRKSNIWSITLWLYPGVYEIKFIVDGEWRTDDEMESVSQAGIYNNILRVARDD</sequence>
<dbReference type="InterPro" id="IPR014756">
    <property type="entry name" value="Ig_E-set"/>
</dbReference>
<dbReference type="PANTHER" id="PTHR47434:SF2">
    <property type="entry name" value="PROTEIN PTST HOMOLOG 3, CHLOROPLASTIC"/>
    <property type="match status" value="1"/>
</dbReference>
<dbReference type="Gene3D" id="2.60.40.10">
    <property type="entry name" value="Immunoglobulins"/>
    <property type="match status" value="1"/>
</dbReference>
<evidence type="ECO:0000313" key="4">
    <source>
        <dbReference type="EMBL" id="CAI0426822.1"/>
    </source>
</evidence>
<dbReference type="PANTHER" id="PTHR47434">
    <property type="entry name" value="PROTEIN PTST HOMOLOG 3, CHLOROPLASTIC"/>
    <property type="match status" value="1"/>
</dbReference>
<feature type="domain" description="AMP-activated protein kinase glycogen-binding" evidence="3">
    <location>
        <begin position="354"/>
        <end position="404"/>
    </location>
</feature>
<accession>A0AAV0KX98</accession>
<evidence type="ECO:0000313" key="5">
    <source>
        <dbReference type="Proteomes" id="UP001154282"/>
    </source>
</evidence>
<evidence type="ECO:0000259" key="3">
    <source>
        <dbReference type="Pfam" id="PF16561"/>
    </source>
</evidence>
<keyword evidence="5" id="KW-1185">Reference proteome</keyword>
<organism evidence="4 5">
    <name type="scientific">Linum tenue</name>
    <dbReference type="NCBI Taxonomy" id="586396"/>
    <lineage>
        <taxon>Eukaryota</taxon>
        <taxon>Viridiplantae</taxon>
        <taxon>Streptophyta</taxon>
        <taxon>Embryophyta</taxon>
        <taxon>Tracheophyta</taxon>
        <taxon>Spermatophyta</taxon>
        <taxon>Magnoliopsida</taxon>
        <taxon>eudicotyledons</taxon>
        <taxon>Gunneridae</taxon>
        <taxon>Pentapetalae</taxon>
        <taxon>rosids</taxon>
        <taxon>fabids</taxon>
        <taxon>Malpighiales</taxon>
        <taxon>Linaceae</taxon>
        <taxon>Linum</taxon>
    </lineage>
</organism>
<dbReference type="AlphaFoldDB" id="A0AAV0KX98"/>
<dbReference type="GO" id="GO:0009507">
    <property type="term" value="C:chloroplast"/>
    <property type="evidence" value="ECO:0007669"/>
    <property type="project" value="UniProtKB-ARBA"/>
</dbReference>
<dbReference type="InterPro" id="IPR013783">
    <property type="entry name" value="Ig-like_fold"/>
</dbReference>
<dbReference type="EMBL" id="CAMGYJ010000005">
    <property type="protein sequence ID" value="CAI0426822.1"/>
    <property type="molecule type" value="Genomic_DNA"/>
</dbReference>
<dbReference type="Proteomes" id="UP001154282">
    <property type="component" value="Unassembled WGS sequence"/>
</dbReference>
<dbReference type="CDD" id="cd02859">
    <property type="entry name" value="E_set_AMPKbeta_like_N"/>
    <property type="match status" value="1"/>
</dbReference>
<proteinExistence type="predicted"/>
<dbReference type="Pfam" id="PF16561">
    <property type="entry name" value="AMPK1_CBM"/>
    <property type="match status" value="1"/>
</dbReference>
<gene>
    <name evidence="4" type="ORF">LITE_LOCUS20952</name>
</gene>
<keyword evidence="1" id="KW-0175">Coiled coil</keyword>
<name>A0AAV0KX98_9ROSI</name>
<dbReference type="InterPro" id="IPR032640">
    <property type="entry name" value="AMPK1_CBM"/>
</dbReference>
<evidence type="ECO:0000256" key="2">
    <source>
        <dbReference type="SAM" id="MobiDB-lite"/>
    </source>
</evidence>
<feature type="region of interest" description="Disordered" evidence="2">
    <location>
        <begin position="320"/>
        <end position="351"/>
    </location>
</feature>
<feature type="coiled-coil region" evidence="1">
    <location>
        <begin position="204"/>
        <end position="263"/>
    </location>
</feature>
<feature type="compositionally biased region" description="Polar residues" evidence="2">
    <location>
        <begin position="325"/>
        <end position="338"/>
    </location>
</feature>
<reference evidence="4" key="1">
    <citation type="submission" date="2022-08" db="EMBL/GenBank/DDBJ databases">
        <authorList>
            <person name="Gutierrez-Valencia J."/>
        </authorList>
    </citation>
    <scope>NUCLEOTIDE SEQUENCE</scope>
</reference>
<protein>
    <recommendedName>
        <fullName evidence="3">AMP-activated protein kinase glycogen-binding domain-containing protein</fullName>
    </recommendedName>
</protein>
<comment type="caution">
    <text evidence="4">The sequence shown here is derived from an EMBL/GenBank/DDBJ whole genome shotgun (WGS) entry which is preliminary data.</text>
</comment>
<evidence type="ECO:0000256" key="1">
    <source>
        <dbReference type="SAM" id="Coils"/>
    </source>
</evidence>
<dbReference type="SUPFAM" id="SSF81296">
    <property type="entry name" value="E set domains"/>
    <property type="match status" value="1"/>
</dbReference>